<gene>
    <name evidence="2" type="ORF">NCTC13098_01907</name>
</gene>
<name>A0A3P8JFJ7_RAOTE</name>
<reference evidence="2 3" key="1">
    <citation type="submission" date="2018-12" db="EMBL/GenBank/DDBJ databases">
        <authorList>
            <consortium name="Pathogen Informatics"/>
        </authorList>
    </citation>
    <scope>NUCLEOTIDE SEQUENCE [LARGE SCALE GENOMIC DNA]</scope>
    <source>
        <strain evidence="2 3">NCTC13098</strain>
    </source>
</reference>
<feature type="compositionally biased region" description="Polar residues" evidence="1">
    <location>
        <begin position="11"/>
        <end position="21"/>
    </location>
</feature>
<protein>
    <submittedName>
        <fullName evidence="2">Uncharacterized protein</fullName>
    </submittedName>
</protein>
<sequence>MDAVVPHNAGNKAQSQTSTHATESDAPVLSRITSGQNLLAQARTLTGYLHEQPDGWLAAHRLMKACVTTR</sequence>
<evidence type="ECO:0000313" key="3">
    <source>
        <dbReference type="Proteomes" id="UP000274346"/>
    </source>
</evidence>
<dbReference type="Proteomes" id="UP000274346">
    <property type="component" value="Chromosome"/>
</dbReference>
<dbReference type="AlphaFoldDB" id="A0A3P8JFJ7"/>
<evidence type="ECO:0000313" key="2">
    <source>
        <dbReference type="EMBL" id="VDR25578.1"/>
    </source>
</evidence>
<proteinExistence type="predicted"/>
<dbReference type="EMBL" id="LR131271">
    <property type="protein sequence ID" value="VDR25578.1"/>
    <property type="molecule type" value="Genomic_DNA"/>
</dbReference>
<accession>A0A3P8JFJ7</accession>
<organism evidence="2 3">
    <name type="scientific">Raoultella terrigena</name>
    <name type="common">Klebsiella terrigena</name>
    <dbReference type="NCBI Taxonomy" id="577"/>
    <lineage>
        <taxon>Bacteria</taxon>
        <taxon>Pseudomonadati</taxon>
        <taxon>Pseudomonadota</taxon>
        <taxon>Gammaproteobacteria</taxon>
        <taxon>Enterobacterales</taxon>
        <taxon>Enterobacteriaceae</taxon>
        <taxon>Klebsiella/Raoultella group</taxon>
        <taxon>Raoultella</taxon>
    </lineage>
</organism>
<feature type="region of interest" description="Disordered" evidence="1">
    <location>
        <begin position="1"/>
        <end position="27"/>
    </location>
</feature>
<evidence type="ECO:0000256" key="1">
    <source>
        <dbReference type="SAM" id="MobiDB-lite"/>
    </source>
</evidence>
<dbReference type="KEGG" id="rtg:NCTC13098_01907"/>